<accession>A0AAN6GBY6</accession>
<feature type="region of interest" description="Disordered" evidence="1">
    <location>
        <begin position="1"/>
        <end position="88"/>
    </location>
</feature>
<gene>
    <name evidence="2" type="ORF">OC842_003335</name>
</gene>
<keyword evidence="3" id="KW-1185">Reference proteome</keyword>
<evidence type="ECO:0008006" key="4">
    <source>
        <dbReference type="Google" id="ProtNLM"/>
    </source>
</evidence>
<proteinExistence type="predicted"/>
<dbReference type="Gene3D" id="3.40.50.1820">
    <property type="entry name" value="alpha/beta hydrolase"/>
    <property type="match status" value="1"/>
</dbReference>
<sequence length="427" mass="47007">MPLGLGKKKKKNKDSGQPDPGAGAGYDPYAGQPPPAPRPHHQQGGHHAHAHGQYPHGQHAHHHQHQHDPHQQTRPPKGSVDPVPSGAHKYAPSLSVKVVDVGGLPVNIFGLEELSPVLSRSTAARPPEVCVIFHLHGRGGSAKNEEHIVRQLYHSLSQHRNAHEGRAARPSAGRSRQRGETSQFTPDSDAGEREFIIVSFDARNHGHRLTSELGQKSWKDSNPEHAKDLYAMVHGTARDVSFLIDLLPAYIFPHDERVVTRWACTGKSLGGHSVWAILASEPRITVGVPMIGCPDFQRLLQDRARSNFLPYGPPTVPHSLQALIRTIDPAAHPHYGSFDPQRNPFWGKAICVCMGALDKLVKPAYAEDFLKNLVVSEPDQGQSHGSDTGTGFSRLRIFVQENCGHTVTEQMVDVAGDWIFRWAIQNR</sequence>
<dbReference type="AlphaFoldDB" id="A0AAN6GBY6"/>
<reference evidence="2" key="1">
    <citation type="journal article" date="2023" name="PhytoFront">
        <title>Draft Genome Resources of Seven Strains of Tilletia horrida, Causal Agent of Kernel Smut of Rice.</title>
        <authorList>
            <person name="Khanal S."/>
            <person name="Antony Babu S."/>
            <person name="Zhou X.G."/>
        </authorList>
    </citation>
    <scope>NUCLEOTIDE SEQUENCE</scope>
    <source>
        <strain evidence="2">TX3</strain>
    </source>
</reference>
<dbReference type="SUPFAM" id="SSF53474">
    <property type="entry name" value="alpha/beta-Hydrolases"/>
    <property type="match status" value="1"/>
</dbReference>
<comment type="caution">
    <text evidence="2">The sequence shown here is derived from an EMBL/GenBank/DDBJ whole genome shotgun (WGS) entry which is preliminary data.</text>
</comment>
<feature type="compositionally biased region" description="Low complexity" evidence="1">
    <location>
        <begin position="17"/>
        <end position="30"/>
    </location>
</feature>
<dbReference type="EMBL" id="JAPDMQ010000163">
    <property type="protein sequence ID" value="KAK0532334.1"/>
    <property type="molecule type" value="Genomic_DNA"/>
</dbReference>
<feature type="compositionally biased region" description="Basic residues" evidence="1">
    <location>
        <begin position="38"/>
        <end position="50"/>
    </location>
</feature>
<feature type="compositionally biased region" description="Basic residues" evidence="1">
    <location>
        <begin position="1"/>
        <end position="12"/>
    </location>
</feature>
<dbReference type="Proteomes" id="UP001176521">
    <property type="component" value="Unassembled WGS sequence"/>
</dbReference>
<evidence type="ECO:0000256" key="1">
    <source>
        <dbReference type="SAM" id="MobiDB-lite"/>
    </source>
</evidence>
<protein>
    <recommendedName>
        <fullName evidence="4">AB hydrolase-1 domain-containing protein</fullName>
    </recommendedName>
</protein>
<name>A0AAN6GBY6_9BASI</name>
<evidence type="ECO:0000313" key="2">
    <source>
        <dbReference type="EMBL" id="KAK0532334.1"/>
    </source>
</evidence>
<dbReference type="PANTHER" id="PTHR47381:SF3">
    <property type="entry name" value="ALPHA_BETA-HYDROLASES SUPERFAMILY PROTEIN"/>
    <property type="match status" value="1"/>
</dbReference>
<organism evidence="2 3">
    <name type="scientific">Tilletia horrida</name>
    <dbReference type="NCBI Taxonomy" id="155126"/>
    <lineage>
        <taxon>Eukaryota</taxon>
        <taxon>Fungi</taxon>
        <taxon>Dikarya</taxon>
        <taxon>Basidiomycota</taxon>
        <taxon>Ustilaginomycotina</taxon>
        <taxon>Exobasidiomycetes</taxon>
        <taxon>Tilletiales</taxon>
        <taxon>Tilletiaceae</taxon>
        <taxon>Tilletia</taxon>
    </lineage>
</organism>
<dbReference type="InterPro" id="IPR029058">
    <property type="entry name" value="AB_hydrolase_fold"/>
</dbReference>
<feature type="region of interest" description="Disordered" evidence="1">
    <location>
        <begin position="159"/>
        <end position="188"/>
    </location>
</feature>
<evidence type="ECO:0000313" key="3">
    <source>
        <dbReference type="Proteomes" id="UP001176521"/>
    </source>
</evidence>
<dbReference type="PANTHER" id="PTHR47381">
    <property type="entry name" value="ALPHA/BETA-HYDROLASES SUPERFAMILY PROTEIN"/>
    <property type="match status" value="1"/>
</dbReference>